<name>A0A2J8AGY0_9CHLO</name>
<evidence type="ECO:0000256" key="1">
    <source>
        <dbReference type="ARBA" id="ARBA00004430"/>
    </source>
</evidence>
<organism evidence="4 5">
    <name type="scientific">Tetrabaena socialis</name>
    <dbReference type="NCBI Taxonomy" id="47790"/>
    <lineage>
        <taxon>Eukaryota</taxon>
        <taxon>Viridiplantae</taxon>
        <taxon>Chlorophyta</taxon>
        <taxon>core chlorophytes</taxon>
        <taxon>Chlorophyceae</taxon>
        <taxon>CS clade</taxon>
        <taxon>Chlamydomonadales</taxon>
        <taxon>Tetrabaenaceae</taxon>
        <taxon>Tetrabaena</taxon>
    </lineage>
</organism>
<dbReference type="InterPro" id="IPR057207">
    <property type="entry name" value="FBXL15_LRR"/>
</dbReference>
<evidence type="ECO:0000313" key="5">
    <source>
        <dbReference type="Proteomes" id="UP000236333"/>
    </source>
</evidence>
<feature type="domain" description="F-box/LRR-repeat protein 15-like leucin rich repeat" evidence="3">
    <location>
        <begin position="855"/>
        <end position="975"/>
    </location>
</feature>
<dbReference type="SMART" id="SM00367">
    <property type="entry name" value="LRR_CC"/>
    <property type="match status" value="7"/>
</dbReference>
<feature type="compositionally biased region" description="Low complexity" evidence="2">
    <location>
        <begin position="662"/>
        <end position="677"/>
    </location>
</feature>
<dbReference type="GO" id="GO:0016874">
    <property type="term" value="F:ligase activity"/>
    <property type="evidence" value="ECO:0007669"/>
    <property type="project" value="UniProtKB-KW"/>
</dbReference>
<dbReference type="InterPro" id="IPR032675">
    <property type="entry name" value="LRR_dom_sf"/>
</dbReference>
<dbReference type="EMBL" id="PGGS01000022">
    <property type="protein sequence ID" value="PNH11772.1"/>
    <property type="molecule type" value="Genomic_DNA"/>
</dbReference>
<dbReference type="AlphaFoldDB" id="A0A2J8AGY0"/>
<feature type="region of interest" description="Disordered" evidence="2">
    <location>
        <begin position="662"/>
        <end position="694"/>
    </location>
</feature>
<feature type="region of interest" description="Disordered" evidence="2">
    <location>
        <begin position="526"/>
        <end position="611"/>
    </location>
</feature>
<dbReference type="GO" id="GO:0005930">
    <property type="term" value="C:axoneme"/>
    <property type="evidence" value="ECO:0007669"/>
    <property type="project" value="UniProtKB-SubCell"/>
</dbReference>
<feature type="region of interest" description="Disordered" evidence="2">
    <location>
        <begin position="207"/>
        <end position="235"/>
    </location>
</feature>
<feature type="compositionally biased region" description="Pro residues" evidence="2">
    <location>
        <begin position="580"/>
        <end position="590"/>
    </location>
</feature>
<dbReference type="PANTHER" id="PTHR13318:SF190">
    <property type="entry name" value="PARTNER OF PAIRED, ISOFORM B"/>
    <property type="match status" value="1"/>
</dbReference>
<dbReference type="GO" id="GO:0019005">
    <property type="term" value="C:SCF ubiquitin ligase complex"/>
    <property type="evidence" value="ECO:0007669"/>
    <property type="project" value="TreeGrafter"/>
</dbReference>
<dbReference type="Proteomes" id="UP000236333">
    <property type="component" value="Unassembled WGS sequence"/>
</dbReference>
<dbReference type="GO" id="GO:0031146">
    <property type="term" value="P:SCF-dependent proteasomal ubiquitin-dependent protein catabolic process"/>
    <property type="evidence" value="ECO:0007669"/>
    <property type="project" value="TreeGrafter"/>
</dbReference>
<evidence type="ECO:0000259" key="3">
    <source>
        <dbReference type="Pfam" id="PF25372"/>
    </source>
</evidence>
<protein>
    <submittedName>
        <fullName evidence="4">SCF E3 ubiquitin ligase complex F-box protein grrA</fullName>
    </submittedName>
</protein>
<dbReference type="Pfam" id="PF25372">
    <property type="entry name" value="DUF7885"/>
    <property type="match status" value="1"/>
</dbReference>
<keyword evidence="4" id="KW-0436">Ligase</keyword>
<dbReference type="InterPro" id="IPR006553">
    <property type="entry name" value="Leu-rich_rpt_Cys-con_subtyp"/>
</dbReference>
<accession>A0A2J8AGY0</accession>
<dbReference type="OrthoDB" id="545695at2759"/>
<proteinExistence type="predicted"/>
<keyword evidence="5" id="KW-1185">Reference proteome</keyword>
<evidence type="ECO:0000313" key="4">
    <source>
        <dbReference type="EMBL" id="PNH11772.1"/>
    </source>
</evidence>
<gene>
    <name evidence="4" type="ORF">TSOC_001387</name>
</gene>
<sequence length="990" mass="99369">MDGDTDESQPGGPPLPFDIHENVTHLLQCQATLKSLRSVNREWHALATHKVKTLKPRGGQHGGALDLALLADRYGWRRLCLLRRMLASAVAMPADPASHLQATSDAAAYRFPHVELLDLRGVSHLVTDETLRRGCKASLTALSKLNLDGCKQVTEEGLKCLHPSIRSLSLRHCSQVSWTALRALANLPHLTTLNIAGIKLVGPTAGAPPVPGPGAPPAPAPPPGPGQNPAIGPIAGGGGGGGAAGAGAAGAAAAAASYAPDPALLSVLGRLESLTLGDPMSLSFIADRLVVEGLAAGRPARLAALDLSGCIDLTDWGAHLSELHPCKQLAVLNMSHCSAFSSLEPLRGLVGLRRLLVSSCGKLGVGGITALAALRQLTEIRASHLRNQSPVAATPEQLSALSALNQLQALDLSHLSPPGGFPSGLLAAIAHLTLLTRLCLAGCSAPAPDANAGLWFLSGLSRLQELDLGAWQEVDPQQLSCLAGATSLRRLVAPRLGNRHASACFIGCDCNGSPASSLCPSLCSSSSSSRKASPSGSPVRQAARPGAAAKAARTGAEAGAEATAKAGEAQGAAPLQAPSPSIPLPPPAWPQPATARYPPGPHAPAASPAMPATPSLEALARRMAAVGISCGCGRGCGNDGAAGTCAAAASAAASVAAAPASAPAPAVTTPPSAAGGAETRQGPVGTPSQQQQQPDAFSQLLASLPAVHAPRPQLGEAGECGGVGGGCGAATALRTLPRGRKEEAAGAGALSSCAGAALGCLPRLALTAHAGLDAALGHLTGLTALTEVHLEACNHVTDVGVARLALLPRLELLDLGGCNRVTGATLGAFASSCPGSPSGSSSASSGGAPGGCLHTLLLASCVGLTDEGLAAAALVGSLRVLDVSGCGRLSDEGVVALGALRRLNKLSLRGSPKCSDRAVEVLAGLPSLQCLSLSLCGSLTDGSLAALGAPAAARLLTWLDVSHCWRLSRMAVKQLEAAKPQLKIVFTGRR</sequence>
<evidence type="ECO:0000256" key="2">
    <source>
        <dbReference type="SAM" id="MobiDB-lite"/>
    </source>
</evidence>
<comment type="subcellular location">
    <subcellularLocation>
        <location evidence="1">Cytoplasm</location>
        <location evidence="1">Cytoskeleton</location>
        <location evidence="1">Cilium axoneme</location>
    </subcellularLocation>
</comment>
<dbReference type="PANTHER" id="PTHR13318">
    <property type="entry name" value="PARTNER OF PAIRED, ISOFORM B-RELATED"/>
    <property type="match status" value="1"/>
</dbReference>
<reference evidence="4 5" key="1">
    <citation type="journal article" date="2017" name="Mol. Biol. Evol.">
        <title>The 4-celled Tetrabaena socialis nuclear genome reveals the essential components for genetic control of cell number at the origin of multicellularity in the volvocine lineage.</title>
        <authorList>
            <person name="Featherston J."/>
            <person name="Arakaki Y."/>
            <person name="Hanschen E.R."/>
            <person name="Ferris P.J."/>
            <person name="Michod R.E."/>
            <person name="Olson B.J.S.C."/>
            <person name="Nozaki H."/>
            <person name="Durand P.M."/>
        </authorList>
    </citation>
    <scope>NUCLEOTIDE SEQUENCE [LARGE SCALE GENOMIC DNA]</scope>
    <source>
        <strain evidence="4 5">NIES-571</strain>
    </source>
</reference>
<dbReference type="SUPFAM" id="SSF52047">
    <property type="entry name" value="RNI-like"/>
    <property type="match status" value="2"/>
</dbReference>
<comment type="caution">
    <text evidence="4">The sequence shown here is derived from an EMBL/GenBank/DDBJ whole genome shotgun (WGS) entry which is preliminary data.</text>
</comment>
<feature type="compositionally biased region" description="Pro residues" evidence="2">
    <location>
        <begin position="207"/>
        <end position="226"/>
    </location>
</feature>
<feature type="compositionally biased region" description="Low complexity" evidence="2">
    <location>
        <begin position="526"/>
        <end position="579"/>
    </location>
</feature>
<dbReference type="Gene3D" id="3.80.10.10">
    <property type="entry name" value="Ribonuclease Inhibitor"/>
    <property type="match status" value="5"/>
</dbReference>